<evidence type="ECO:0000259" key="4">
    <source>
        <dbReference type="PROSITE" id="PS51000"/>
    </source>
</evidence>
<dbReference type="Gene3D" id="3.40.50.1360">
    <property type="match status" value="1"/>
</dbReference>
<dbReference type="PROSITE" id="PS51000">
    <property type="entry name" value="HTH_DEOR_2"/>
    <property type="match status" value="1"/>
</dbReference>
<keyword evidence="2 5" id="KW-0238">DNA-binding</keyword>
<dbReference type="InterPro" id="IPR036390">
    <property type="entry name" value="WH_DNA-bd_sf"/>
</dbReference>
<dbReference type="SUPFAM" id="SSF100950">
    <property type="entry name" value="NagB/RpiA/CoA transferase-like"/>
    <property type="match status" value="1"/>
</dbReference>
<organism evidence="5 6">
    <name type="scientific">Cohnella silvisoli</name>
    <dbReference type="NCBI Taxonomy" id="2873699"/>
    <lineage>
        <taxon>Bacteria</taxon>
        <taxon>Bacillati</taxon>
        <taxon>Bacillota</taxon>
        <taxon>Bacilli</taxon>
        <taxon>Bacillales</taxon>
        <taxon>Paenibacillaceae</taxon>
        <taxon>Cohnella</taxon>
    </lineage>
</organism>
<dbReference type="PANTHER" id="PTHR30363">
    <property type="entry name" value="HTH-TYPE TRANSCRIPTIONAL REGULATOR SRLR-RELATED"/>
    <property type="match status" value="1"/>
</dbReference>
<dbReference type="PRINTS" id="PR00037">
    <property type="entry name" value="HTHLACR"/>
</dbReference>
<keyword evidence="6" id="KW-1185">Reference proteome</keyword>
<dbReference type="GO" id="GO:0003677">
    <property type="term" value="F:DNA binding"/>
    <property type="evidence" value="ECO:0007669"/>
    <property type="project" value="UniProtKB-KW"/>
</dbReference>
<keyword evidence="3" id="KW-0804">Transcription</keyword>
<dbReference type="SMART" id="SM00420">
    <property type="entry name" value="HTH_DEOR"/>
    <property type="match status" value="1"/>
</dbReference>
<dbReference type="InterPro" id="IPR014036">
    <property type="entry name" value="DeoR-like_C"/>
</dbReference>
<dbReference type="PANTHER" id="PTHR30363:SF44">
    <property type="entry name" value="AGA OPERON TRANSCRIPTIONAL REPRESSOR-RELATED"/>
    <property type="match status" value="1"/>
</dbReference>
<evidence type="ECO:0000313" key="5">
    <source>
        <dbReference type="EMBL" id="MEQ4484452.1"/>
    </source>
</evidence>
<accession>A0ABV1KWS1</accession>
<dbReference type="SUPFAM" id="SSF46785">
    <property type="entry name" value="Winged helix' DNA-binding domain"/>
    <property type="match status" value="1"/>
</dbReference>
<evidence type="ECO:0000313" key="6">
    <source>
        <dbReference type="Proteomes" id="UP001493487"/>
    </source>
</evidence>
<dbReference type="RefSeq" id="WP_232186942.1">
    <property type="nucleotide sequence ID" value="NZ_JAIOAP010000010.1"/>
</dbReference>
<evidence type="ECO:0000256" key="1">
    <source>
        <dbReference type="ARBA" id="ARBA00023015"/>
    </source>
</evidence>
<dbReference type="InterPro" id="IPR001034">
    <property type="entry name" value="DeoR_HTH"/>
</dbReference>
<dbReference type="InterPro" id="IPR037171">
    <property type="entry name" value="NagB/RpiA_transferase-like"/>
</dbReference>
<dbReference type="Pfam" id="PF08220">
    <property type="entry name" value="HTH_DeoR"/>
    <property type="match status" value="1"/>
</dbReference>
<proteinExistence type="predicted"/>
<dbReference type="Pfam" id="PF00455">
    <property type="entry name" value="DeoRC"/>
    <property type="match status" value="1"/>
</dbReference>
<reference evidence="5 6" key="1">
    <citation type="journal article" date="2023" name="Genome Announc.">
        <title>Pan-Genome Analyses of the Genus Cohnella and Proposal of the Novel Species Cohnella silvisoli sp. nov., Isolated from Forest Soil.</title>
        <authorList>
            <person name="Wang C."/>
            <person name="Mao L."/>
            <person name="Bao G."/>
            <person name="Zhu H."/>
        </authorList>
    </citation>
    <scope>NUCLEOTIDE SEQUENCE [LARGE SCALE GENOMIC DNA]</scope>
    <source>
        <strain evidence="5 6">NL03-T5-1</strain>
    </source>
</reference>
<dbReference type="InterPro" id="IPR036388">
    <property type="entry name" value="WH-like_DNA-bd_sf"/>
</dbReference>
<evidence type="ECO:0000256" key="2">
    <source>
        <dbReference type="ARBA" id="ARBA00023125"/>
    </source>
</evidence>
<dbReference type="Gene3D" id="1.10.10.10">
    <property type="entry name" value="Winged helix-like DNA-binding domain superfamily/Winged helix DNA-binding domain"/>
    <property type="match status" value="1"/>
</dbReference>
<keyword evidence="1" id="KW-0805">Transcription regulation</keyword>
<comment type="caution">
    <text evidence="5">The sequence shown here is derived from an EMBL/GenBank/DDBJ whole genome shotgun (WGS) entry which is preliminary data.</text>
</comment>
<gene>
    <name evidence="5" type="ORF">QJS35_18800</name>
</gene>
<dbReference type="Proteomes" id="UP001493487">
    <property type="component" value="Unassembled WGS sequence"/>
</dbReference>
<dbReference type="PROSITE" id="PS00894">
    <property type="entry name" value="HTH_DEOR_1"/>
    <property type="match status" value="1"/>
</dbReference>
<dbReference type="InterPro" id="IPR050313">
    <property type="entry name" value="Carb_Metab_HTH_regulators"/>
</dbReference>
<dbReference type="EMBL" id="JASKHM010000011">
    <property type="protein sequence ID" value="MEQ4484452.1"/>
    <property type="molecule type" value="Genomic_DNA"/>
</dbReference>
<feature type="domain" description="HTH deoR-type" evidence="4">
    <location>
        <begin position="3"/>
        <end position="58"/>
    </location>
</feature>
<dbReference type="InterPro" id="IPR018356">
    <property type="entry name" value="Tscrpt_reg_HTH_DeoR_CS"/>
</dbReference>
<protein>
    <submittedName>
        <fullName evidence="5">DeoR/GlpR family DNA-binding transcription regulator</fullName>
    </submittedName>
</protein>
<evidence type="ECO:0000256" key="3">
    <source>
        <dbReference type="ARBA" id="ARBA00023163"/>
    </source>
</evidence>
<name>A0ABV1KWS1_9BACL</name>
<sequence>MFAQQRHKAIIQKINEEKSIKVPDLMQMFGVSIETIRRDLEYLEKEGFLKRVHGGAMLAEIDYKKELPFAVRETTYRDEKNELAEIATRYVSEGQSIAMDVSTTNTQFAKALKNKVEWLTVITNSLPIVNELVEMPHYTIILTGGVIRNQERCVVGDMAEAFVSQFHVDTFFMSISGVSLAEGVTSYGIGEVEIQKRMLKNAKQTIVLGDSSKFEAVSLLKVCNCTDVDRFITDSKISRDIVDKYAKQGIEIVYE</sequence>
<dbReference type="SMART" id="SM01134">
    <property type="entry name" value="DeoRC"/>
    <property type="match status" value="1"/>
</dbReference>